<protein>
    <submittedName>
        <fullName evidence="7">O-antigen ligase family protein</fullName>
    </submittedName>
</protein>
<accession>A0AAW6LDG6</accession>
<evidence type="ECO:0000256" key="4">
    <source>
        <dbReference type="ARBA" id="ARBA00023136"/>
    </source>
</evidence>
<feature type="transmembrane region" description="Helical" evidence="5">
    <location>
        <begin position="46"/>
        <end position="65"/>
    </location>
</feature>
<keyword evidence="3 5" id="KW-1133">Transmembrane helix</keyword>
<feature type="domain" description="O-antigen ligase-related" evidence="6">
    <location>
        <begin position="175"/>
        <end position="312"/>
    </location>
</feature>
<reference evidence="7" key="1">
    <citation type="submission" date="2023-02" db="EMBL/GenBank/DDBJ databases">
        <title>A novel hydrolase synthesized by Rhodococcus erythropolis HQ is responsible for the detoxification of Zearalenone.</title>
        <authorList>
            <person name="Hu J."/>
            <person name="Xu J."/>
        </authorList>
    </citation>
    <scope>NUCLEOTIDE SEQUENCE</scope>
    <source>
        <strain evidence="7">HQ</strain>
    </source>
</reference>
<feature type="transmembrane region" description="Helical" evidence="5">
    <location>
        <begin position="20"/>
        <end position="39"/>
    </location>
</feature>
<keyword evidence="4 5" id="KW-0472">Membrane</keyword>
<evidence type="ECO:0000256" key="1">
    <source>
        <dbReference type="ARBA" id="ARBA00004141"/>
    </source>
</evidence>
<evidence type="ECO:0000313" key="7">
    <source>
        <dbReference type="EMBL" id="MDE8645782.1"/>
    </source>
</evidence>
<feature type="transmembrane region" description="Helical" evidence="5">
    <location>
        <begin position="302"/>
        <end position="325"/>
    </location>
</feature>
<dbReference type="EMBL" id="JARDXE010000007">
    <property type="protein sequence ID" value="MDE8645782.1"/>
    <property type="molecule type" value="Genomic_DNA"/>
</dbReference>
<dbReference type="GO" id="GO:0016874">
    <property type="term" value="F:ligase activity"/>
    <property type="evidence" value="ECO:0007669"/>
    <property type="project" value="UniProtKB-KW"/>
</dbReference>
<evidence type="ECO:0000259" key="6">
    <source>
        <dbReference type="Pfam" id="PF04932"/>
    </source>
</evidence>
<proteinExistence type="predicted"/>
<evidence type="ECO:0000256" key="2">
    <source>
        <dbReference type="ARBA" id="ARBA00022692"/>
    </source>
</evidence>
<dbReference type="PANTHER" id="PTHR37422">
    <property type="entry name" value="TEICHURONIC ACID BIOSYNTHESIS PROTEIN TUAE"/>
    <property type="match status" value="1"/>
</dbReference>
<dbReference type="InterPro" id="IPR051533">
    <property type="entry name" value="WaaL-like"/>
</dbReference>
<feature type="transmembrane region" description="Helical" evidence="5">
    <location>
        <begin position="334"/>
        <end position="352"/>
    </location>
</feature>
<feature type="transmembrane region" description="Helical" evidence="5">
    <location>
        <begin position="143"/>
        <end position="162"/>
    </location>
</feature>
<dbReference type="Pfam" id="PF04932">
    <property type="entry name" value="Wzy_C"/>
    <property type="match status" value="1"/>
</dbReference>
<dbReference type="RefSeq" id="WP_156423195.1">
    <property type="nucleotide sequence ID" value="NZ_CP109605.1"/>
</dbReference>
<dbReference type="PANTHER" id="PTHR37422:SF13">
    <property type="entry name" value="LIPOPOLYSACCHARIDE BIOSYNTHESIS PROTEIN PA4999-RELATED"/>
    <property type="match status" value="1"/>
</dbReference>
<dbReference type="GO" id="GO:0016020">
    <property type="term" value="C:membrane"/>
    <property type="evidence" value="ECO:0007669"/>
    <property type="project" value="UniProtKB-SubCell"/>
</dbReference>
<keyword evidence="7" id="KW-0436">Ligase</keyword>
<sequence>MAIAIAVPIYRSLPGAVTQLWAMAVLAVIVASVALGRVARPQFVGVWLTAGYAALVATVTATRGNDIGGNLYVGIQLFIVLGLGIFVMVANVRRDPGFVRRVCIAFIASQSVSALAAAIQLAGSSVFGFGVVNGRAPGLAGHPNVLGIMSSLALILCLGAAVRKVGNRVVLVLISIVNAVGLLATGSLSSLSACAIGLIVVAISSRVKITTIVKSFVGASVLFWVAITYTEFGKHLETPADRYLQVTGQTKAVSTLEIRNDTYGFAWDAIRAHPLSGVGLNAANAASFDNVTVVHNVFLRSWYQGGVVLALAVGLIICATALVAFRSMKSGKNAAAAGVLVAMMTFALTSAFFEQAYYWLPVVLAFACLSAGSDRTASFKAQPAQQALIGN</sequence>
<evidence type="ECO:0000256" key="5">
    <source>
        <dbReference type="SAM" id="Phobius"/>
    </source>
</evidence>
<dbReference type="InterPro" id="IPR007016">
    <property type="entry name" value="O-antigen_ligase-rel_domated"/>
</dbReference>
<feature type="transmembrane region" description="Helical" evidence="5">
    <location>
        <begin position="169"/>
        <end position="202"/>
    </location>
</feature>
<evidence type="ECO:0000313" key="8">
    <source>
        <dbReference type="Proteomes" id="UP001217325"/>
    </source>
</evidence>
<gene>
    <name evidence="7" type="ORF">PXH69_12550</name>
</gene>
<evidence type="ECO:0000256" key="3">
    <source>
        <dbReference type="ARBA" id="ARBA00022989"/>
    </source>
</evidence>
<dbReference type="AlphaFoldDB" id="A0AAW6LDG6"/>
<name>A0AAW6LDG6_RHOSG</name>
<dbReference type="Proteomes" id="UP001217325">
    <property type="component" value="Unassembled WGS sequence"/>
</dbReference>
<comment type="subcellular location">
    <subcellularLocation>
        <location evidence="1">Membrane</location>
        <topology evidence="1">Multi-pass membrane protein</topology>
    </subcellularLocation>
</comment>
<organism evidence="7 8">
    <name type="scientific">Rhodococcus qingshengii</name>
    <dbReference type="NCBI Taxonomy" id="334542"/>
    <lineage>
        <taxon>Bacteria</taxon>
        <taxon>Bacillati</taxon>
        <taxon>Actinomycetota</taxon>
        <taxon>Actinomycetes</taxon>
        <taxon>Mycobacteriales</taxon>
        <taxon>Nocardiaceae</taxon>
        <taxon>Rhodococcus</taxon>
        <taxon>Rhodococcus erythropolis group</taxon>
    </lineage>
</organism>
<keyword evidence="2 5" id="KW-0812">Transmembrane</keyword>
<comment type="caution">
    <text evidence="7">The sequence shown here is derived from an EMBL/GenBank/DDBJ whole genome shotgun (WGS) entry which is preliminary data.</text>
</comment>
<feature type="transmembrane region" description="Helical" evidence="5">
    <location>
        <begin position="102"/>
        <end position="123"/>
    </location>
</feature>
<feature type="transmembrane region" description="Helical" evidence="5">
    <location>
        <begin position="71"/>
        <end position="90"/>
    </location>
</feature>